<dbReference type="CDD" id="cd07067">
    <property type="entry name" value="HP_PGM_like"/>
    <property type="match status" value="1"/>
</dbReference>
<dbReference type="InterPro" id="IPR013078">
    <property type="entry name" value="His_Pase_superF_clade-1"/>
</dbReference>
<dbReference type="SUPFAM" id="SSF53254">
    <property type="entry name" value="Phosphoglycerate mutase-like"/>
    <property type="match status" value="1"/>
</dbReference>
<reference evidence="4" key="1">
    <citation type="submission" date="2023-03" db="EMBL/GenBank/DDBJ databases">
        <title>Mating type loci evolution in Malassezia.</title>
        <authorList>
            <person name="Coelho M.A."/>
        </authorList>
    </citation>
    <scope>NUCLEOTIDE SEQUENCE</scope>
    <source>
        <strain evidence="4">CBS 10434</strain>
    </source>
</reference>
<dbReference type="InterPro" id="IPR029033">
    <property type="entry name" value="His_PPase_superfam"/>
</dbReference>
<feature type="active site" description="Tele-phosphohistidine intermediate" evidence="2">
    <location>
        <position position="17"/>
    </location>
</feature>
<keyword evidence="5" id="KW-1185">Reference proteome</keyword>
<keyword evidence="4" id="KW-0413">Isomerase</keyword>
<dbReference type="Gene3D" id="3.40.50.1240">
    <property type="entry name" value="Phosphoglycerate mutase-like"/>
    <property type="match status" value="1"/>
</dbReference>
<organism evidence="4 5">
    <name type="scientific">Malassezia caprae</name>
    <dbReference type="NCBI Taxonomy" id="1381934"/>
    <lineage>
        <taxon>Eukaryota</taxon>
        <taxon>Fungi</taxon>
        <taxon>Dikarya</taxon>
        <taxon>Basidiomycota</taxon>
        <taxon>Ustilaginomycotina</taxon>
        <taxon>Malasseziomycetes</taxon>
        <taxon>Malasseziales</taxon>
        <taxon>Malasseziaceae</taxon>
        <taxon>Malassezia</taxon>
    </lineage>
</organism>
<dbReference type="GO" id="GO:0004619">
    <property type="term" value="F:phosphoglycerate mutase activity"/>
    <property type="evidence" value="ECO:0007669"/>
    <property type="project" value="UniProtKB-EC"/>
</dbReference>
<feature type="binding site" evidence="3">
    <location>
        <begin position="16"/>
        <end position="23"/>
    </location>
    <ligand>
        <name>substrate</name>
    </ligand>
</feature>
<dbReference type="GO" id="GO:0045820">
    <property type="term" value="P:negative regulation of glycolytic process"/>
    <property type="evidence" value="ECO:0007669"/>
    <property type="project" value="TreeGrafter"/>
</dbReference>
<dbReference type="InterPro" id="IPR051695">
    <property type="entry name" value="Phosphoglycerate_Mutase"/>
</dbReference>
<dbReference type="PANTHER" id="PTHR46517:SF1">
    <property type="entry name" value="FRUCTOSE-2,6-BISPHOSPHATASE TIGAR"/>
    <property type="match status" value="1"/>
</dbReference>
<name>A0AAF0IUY9_9BASI</name>
<dbReference type="AlphaFoldDB" id="A0AAF0IUY9"/>
<dbReference type="Pfam" id="PF00300">
    <property type="entry name" value="His_Phos_1"/>
    <property type="match status" value="1"/>
</dbReference>
<dbReference type="SMART" id="SM00855">
    <property type="entry name" value="PGAM"/>
    <property type="match status" value="1"/>
</dbReference>
<dbReference type="EMBL" id="CP119908">
    <property type="protein sequence ID" value="WFD17963.1"/>
    <property type="molecule type" value="Genomic_DNA"/>
</dbReference>
<protein>
    <submittedName>
        <fullName evidence="4">Phosphoglycerate mutase (2,3-diphosphoglycerate-independent)</fullName>
        <ecNumber evidence="4">5.4.2.12</ecNumber>
    </submittedName>
</protein>
<dbReference type="GO" id="GO:0043456">
    <property type="term" value="P:regulation of pentose-phosphate shunt"/>
    <property type="evidence" value="ECO:0007669"/>
    <property type="project" value="TreeGrafter"/>
</dbReference>
<proteinExistence type="predicted"/>
<evidence type="ECO:0000313" key="4">
    <source>
        <dbReference type="EMBL" id="WFD17963.1"/>
    </source>
</evidence>
<dbReference type="Proteomes" id="UP001220961">
    <property type="component" value="Chromosome 1"/>
</dbReference>
<evidence type="ECO:0000256" key="2">
    <source>
        <dbReference type="PIRSR" id="PIRSR613078-1"/>
    </source>
</evidence>
<dbReference type="GO" id="GO:0004331">
    <property type="term" value="F:fructose-2,6-bisphosphate 2-phosphatase activity"/>
    <property type="evidence" value="ECO:0007669"/>
    <property type="project" value="TreeGrafter"/>
</dbReference>
<dbReference type="GO" id="GO:0005829">
    <property type="term" value="C:cytosol"/>
    <property type="evidence" value="ECO:0007669"/>
    <property type="project" value="TreeGrafter"/>
</dbReference>
<sequence length="223" mass="24229">MSLAAPDGVTRVLLVRHGETNENVQGIVQGQLDTPLNAVGIQQAQRTGAALQVEPVARIISSPLQRTRDTAHHIAAHHDVQIETDPRLMERCFGVLQGQVYRGPAQKPEDTEGIEPSTAMRARLASFWDDLVADVRVSAPRLVVLVSHGGALSTLVNQVLLTRGDVVLHEGLEPSRFWNCSITDIHLRAEEPGLIVRWADTAHLEEATHVVNVDEAEPAPGNA</sequence>
<evidence type="ECO:0000256" key="3">
    <source>
        <dbReference type="PIRSR" id="PIRSR613078-2"/>
    </source>
</evidence>
<dbReference type="EC" id="5.4.2.12" evidence="4"/>
<feature type="active site" description="Proton donor/acceptor" evidence="2">
    <location>
        <position position="90"/>
    </location>
</feature>
<dbReference type="PANTHER" id="PTHR46517">
    <property type="entry name" value="FRUCTOSE-2,6-BISPHOSPHATASE TIGAR"/>
    <property type="match status" value="1"/>
</dbReference>
<dbReference type="InterPro" id="IPR001345">
    <property type="entry name" value="PG/BPGM_mutase_AS"/>
</dbReference>
<keyword evidence="1" id="KW-0378">Hydrolase</keyword>
<dbReference type="PROSITE" id="PS00175">
    <property type="entry name" value="PG_MUTASE"/>
    <property type="match status" value="1"/>
</dbReference>
<gene>
    <name evidence="4" type="ORF">MCAP1_000174</name>
</gene>
<feature type="binding site" evidence="3">
    <location>
        <position position="66"/>
    </location>
    <ligand>
        <name>substrate</name>
    </ligand>
</feature>
<evidence type="ECO:0000256" key="1">
    <source>
        <dbReference type="ARBA" id="ARBA00022801"/>
    </source>
</evidence>
<accession>A0AAF0IUY9</accession>
<evidence type="ECO:0000313" key="5">
    <source>
        <dbReference type="Proteomes" id="UP001220961"/>
    </source>
</evidence>